<sequence>MGVRKVLYCLTIFATLACSHAQCDNVLLPNVGNLSQCLDRRLGECSSNAETLEEDLTLFFNCMFDELPRATDPAATLFNLVDLYQAVLSELELPVNVTPVATLLCYRLNFSLEACAQPAVSGDARCGSLLSVFFSSSFAVRQCADRSALICFEDEQPQMRTLKALFGMLTCVFEGAPADVRPRLALSLACPLIQLLRQALGQFTQVISWPIFAEQVRDSVEQLTILLLHLASCEDGSGTTLRTPSTQ</sequence>
<evidence type="ECO:0000256" key="1">
    <source>
        <dbReference type="SAM" id="SignalP"/>
    </source>
</evidence>
<name>A0A224YD29_9ACAR</name>
<evidence type="ECO:0000313" key="2">
    <source>
        <dbReference type="EMBL" id="MAA13609.1"/>
    </source>
</evidence>
<keyword evidence="1" id="KW-0732">Signal</keyword>
<evidence type="ECO:0008006" key="3">
    <source>
        <dbReference type="Google" id="ProtNLM"/>
    </source>
</evidence>
<dbReference type="EMBL" id="GFPF01002463">
    <property type="protein sequence ID" value="MAA13609.1"/>
    <property type="molecule type" value="Transcribed_RNA"/>
</dbReference>
<accession>A0A224YD29</accession>
<feature type="chain" id="PRO_5013188957" description="24 kDa family member" evidence="1">
    <location>
        <begin position="22"/>
        <end position="247"/>
    </location>
</feature>
<dbReference type="PROSITE" id="PS51257">
    <property type="entry name" value="PROKAR_LIPOPROTEIN"/>
    <property type="match status" value="1"/>
</dbReference>
<reference evidence="2" key="1">
    <citation type="journal article" date="2017" name="Parasit. Vectors">
        <title>Sialotranscriptomics of Rhipicephalus zambeziensis reveals intricate expression profiles of secretory proteins and suggests tight temporal transcriptional regulation during blood-feeding.</title>
        <authorList>
            <person name="de Castro M.H."/>
            <person name="de Klerk D."/>
            <person name="Pienaar R."/>
            <person name="Rees D.J.G."/>
            <person name="Mans B.J."/>
        </authorList>
    </citation>
    <scope>NUCLEOTIDE SEQUENCE</scope>
    <source>
        <tissue evidence="2">Salivary glands</tissue>
    </source>
</reference>
<feature type="signal peptide" evidence="1">
    <location>
        <begin position="1"/>
        <end position="21"/>
    </location>
</feature>
<protein>
    <recommendedName>
        <fullName evidence="3">24 kDa family member</fullName>
    </recommendedName>
</protein>
<dbReference type="AlphaFoldDB" id="A0A224YD29"/>
<organism evidence="2">
    <name type="scientific">Rhipicephalus zambeziensis</name>
    <dbReference type="NCBI Taxonomy" id="60191"/>
    <lineage>
        <taxon>Eukaryota</taxon>
        <taxon>Metazoa</taxon>
        <taxon>Ecdysozoa</taxon>
        <taxon>Arthropoda</taxon>
        <taxon>Chelicerata</taxon>
        <taxon>Arachnida</taxon>
        <taxon>Acari</taxon>
        <taxon>Parasitiformes</taxon>
        <taxon>Ixodida</taxon>
        <taxon>Ixodoidea</taxon>
        <taxon>Ixodidae</taxon>
        <taxon>Rhipicephalinae</taxon>
        <taxon>Rhipicephalus</taxon>
        <taxon>Rhipicephalus</taxon>
    </lineage>
</organism>
<proteinExistence type="predicted"/>